<evidence type="ECO:0000313" key="3">
    <source>
        <dbReference type="EMBL" id="MBA8953778.1"/>
    </source>
</evidence>
<protein>
    <submittedName>
        <fullName evidence="3">Uncharacterized protein</fullName>
    </submittedName>
</protein>
<dbReference type="RefSeq" id="WP_182845929.1">
    <property type="nucleotide sequence ID" value="NZ_JACJIA010000007.1"/>
</dbReference>
<reference evidence="3 4" key="1">
    <citation type="submission" date="2020-08" db="EMBL/GenBank/DDBJ databases">
        <title>Genomic Encyclopedia of Type Strains, Phase IV (KMG-IV): sequencing the most valuable type-strain genomes for metagenomic binning, comparative biology and taxonomic classification.</title>
        <authorList>
            <person name="Goeker M."/>
        </authorList>
    </citation>
    <scope>NUCLEOTIDE SEQUENCE [LARGE SCALE GENOMIC DNA]</scope>
    <source>
        <strain evidence="3 4">DSM 44197</strain>
    </source>
</reference>
<evidence type="ECO:0000313" key="4">
    <source>
        <dbReference type="Proteomes" id="UP000572680"/>
    </source>
</evidence>
<proteinExistence type="predicted"/>
<keyword evidence="1" id="KW-0175">Coiled coil</keyword>
<feature type="transmembrane region" description="Helical" evidence="2">
    <location>
        <begin position="67"/>
        <end position="83"/>
    </location>
</feature>
<dbReference type="Proteomes" id="UP000572680">
    <property type="component" value="Unassembled WGS sequence"/>
</dbReference>
<keyword evidence="2" id="KW-0812">Transmembrane</keyword>
<dbReference type="AlphaFoldDB" id="A0A7W3LT12"/>
<comment type="caution">
    <text evidence="3">The sequence shown here is derived from an EMBL/GenBank/DDBJ whole genome shotgun (WGS) entry which is preliminary data.</text>
</comment>
<sequence>MSRERARRRAEREAAAARAAAEQAARDARAAERRRRRARLLALVPKPVRYRRQGGVLARRRRAQNRAVLGVFLAVQVAGWILWPSWTARLALLALSAFLVPVFVTLVFDRRR</sequence>
<evidence type="ECO:0000256" key="2">
    <source>
        <dbReference type="SAM" id="Phobius"/>
    </source>
</evidence>
<dbReference type="EMBL" id="JACJIA010000007">
    <property type="protein sequence ID" value="MBA8953778.1"/>
    <property type="molecule type" value="Genomic_DNA"/>
</dbReference>
<gene>
    <name evidence="3" type="ORF">HNR61_005431</name>
</gene>
<evidence type="ECO:0000256" key="1">
    <source>
        <dbReference type="SAM" id="Coils"/>
    </source>
</evidence>
<name>A0A7W3LT12_ACTNM</name>
<keyword evidence="2" id="KW-0472">Membrane</keyword>
<feature type="transmembrane region" description="Helical" evidence="2">
    <location>
        <begin position="89"/>
        <end position="108"/>
    </location>
</feature>
<keyword evidence="4" id="KW-1185">Reference proteome</keyword>
<organism evidence="3 4">
    <name type="scientific">Actinomadura namibiensis</name>
    <dbReference type="NCBI Taxonomy" id="182080"/>
    <lineage>
        <taxon>Bacteria</taxon>
        <taxon>Bacillati</taxon>
        <taxon>Actinomycetota</taxon>
        <taxon>Actinomycetes</taxon>
        <taxon>Streptosporangiales</taxon>
        <taxon>Thermomonosporaceae</taxon>
        <taxon>Actinomadura</taxon>
    </lineage>
</organism>
<keyword evidence="2" id="KW-1133">Transmembrane helix</keyword>
<feature type="coiled-coil region" evidence="1">
    <location>
        <begin position="3"/>
        <end position="41"/>
    </location>
</feature>
<accession>A0A7W3LT12</accession>